<dbReference type="GeneID" id="81429085"/>
<gene>
    <name evidence="1" type="ORF">N7482_007785</name>
</gene>
<proteinExistence type="predicted"/>
<evidence type="ECO:0000313" key="1">
    <source>
        <dbReference type="EMBL" id="KAJ5160781.1"/>
    </source>
</evidence>
<dbReference type="EMBL" id="JAPQKN010000004">
    <property type="protein sequence ID" value="KAJ5160781.1"/>
    <property type="molecule type" value="Genomic_DNA"/>
</dbReference>
<organism evidence="1 2">
    <name type="scientific">Penicillium canariense</name>
    <dbReference type="NCBI Taxonomy" id="189055"/>
    <lineage>
        <taxon>Eukaryota</taxon>
        <taxon>Fungi</taxon>
        <taxon>Dikarya</taxon>
        <taxon>Ascomycota</taxon>
        <taxon>Pezizomycotina</taxon>
        <taxon>Eurotiomycetes</taxon>
        <taxon>Eurotiomycetidae</taxon>
        <taxon>Eurotiales</taxon>
        <taxon>Aspergillaceae</taxon>
        <taxon>Penicillium</taxon>
    </lineage>
</organism>
<name>A0A9W9HZQ0_9EURO</name>
<dbReference type="InterPro" id="IPR023213">
    <property type="entry name" value="CAT-like_dom_sf"/>
</dbReference>
<dbReference type="Proteomes" id="UP001149163">
    <property type="component" value="Unassembled WGS sequence"/>
</dbReference>
<protein>
    <submittedName>
        <fullName evidence="1">BCL5p</fullName>
    </submittedName>
</protein>
<reference evidence="1" key="2">
    <citation type="journal article" date="2023" name="IMA Fungus">
        <title>Comparative genomic study of the Penicillium genus elucidates a diverse pangenome and 15 lateral gene transfer events.</title>
        <authorList>
            <person name="Petersen C."/>
            <person name="Sorensen T."/>
            <person name="Nielsen M.R."/>
            <person name="Sondergaard T.E."/>
            <person name="Sorensen J.L."/>
            <person name="Fitzpatrick D.A."/>
            <person name="Frisvad J.C."/>
            <person name="Nielsen K.L."/>
        </authorList>
    </citation>
    <scope>NUCLEOTIDE SEQUENCE</scope>
    <source>
        <strain evidence="1">IBT 26290</strain>
    </source>
</reference>
<keyword evidence="2" id="KW-1185">Reference proteome</keyword>
<dbReference type="OrthoDB" id="21502at2759"/>
<evidence type="ECO:0000313" key="2">
    <source>
        <dbReference type="Proteomes" id="UP001149163"/>
    </source>
</evidence>
<accession>A0A9W9HZQ0</accession>
<sequence>MVDDRHKTPVTRIDAGDELQIIPLKPVDQWRPLDNIRSLLFLAMRKPLNEDALRDALNQLIRRHLPILGARIELKKSDLEYHLPKSFSSTYQLFDWTNRTISSTLGESDLFPQAHESASGAFFAPVNIPEMEKAWTPSSWPVERKFEKPGAPLLFVHITKYTNATIVALNLPHAVSDQMGFGSMIKAWIRVVAGETPMEFLDLSPSALDGPKLSQKELRKKGEYRILSSREQATKIIPFISDLIFHSKETRKTLFLPVEVVDDLRKRCTDVLKKKYGKETLPLTNADILTGILAKFAHLDHRRPKMLTLNSTINMRGRHPALPANKSYLHNALSFAVSRLPIASNTPLAEVAYKNRLAVTEQLQLKSIERSLAVTKELYKRKYHIHVVEPSDISYAVTNWCGAWRDIDFGPAIIRGEGAAATDENSTAVPLIFGHSLQRNYPTRYNAQIMCKADGGYWCDFTAHIKAMECVERLLKSDPKLQSL</sequence>
<dbReference type="Gene3D" id="3.30.559.10">
    <property type="entry name" value="Chloramphenicol acetyltransferase-like domain"/>
    <property type="match status" value="2"/>
</dbReference>
<dbReference type="RefSeq" id="XP_056542338.1">
    <property type="nucleotide sequence ID" value="XM_056689909.1"/>
</dbReference>
<comment type="caution">
    <text evidence="1">The sequence shown here is derived from an EMBL/GenBank/DDBJ whole genome shotgun (WGS) entry which is preliminary data.</text>
</comment>
<dbReference type="SUPFAM" id="SSF52777">
    <property type="entry name" value="CoA-dependent acyltransferases"/>
    <property type="match status" value="1"/>
</dbReference>
<dbReference type="AlphaFoldDB" id="A0A9W9HZQ0"/>
<reference evidence="1" key="1">
    <citation type="submission" date="2022-11" db="EMBL/GenBank/DDBJ databases">
        <authorList>
            <person name="Petersen C."/>
        </authorList>
    </citation>
    <scope>NUCLEOTIDE SEQUENCE</scope>
    <source>
        <strain evidence="1">IBT 26290</strain>
    </source>
</reference>
<dbReference type="Pfam" id="PF02458">
    <property type="entry name" value="Transferase"/>
    <property type="match status" value="1"/>
</dbReference>